<feature type="transmembrane region" description="Helical" evidence="2">
    <location>
        <begin position="116"/>
        <end position="141"/>
    </location>
</feature>
<feature type="region of interest" description="Disordered" evidence="1">
    <location>
        <begin position="152"/>
        <end position="179"/>
    </location>
</feature>
<keyword evidence="4" id="KW-1185">Reference proteome</keyword>
<sequence length="285" mass="30041">MSSPGQIVDPKARPVSGQPSTLFNSHQNRGAFKEYGQDYQFAETWENPPPELVVGDHDTRPVLGALQGDGSQEANAEHCEPSQSFGGSSKGSVFRGSAVWVPPSEEKWYKKIPKMWWMIGIISVIGTTGVILAILGAMGVLGGHTTSYASASNSGTTGSFTGSASSTSSRPSPTQLTHPVSCSNTSSYFTTIDWVGVSGGYHDTYDHADSAEDCCNVCFAKDPGCAAWLYNATSPYTPCTQILIDAEQPNPDSKCPKGYISLATFSHGDDAVAGLGPCGLKAVVD</sequence>
<feature type="region of interest" description="Disordered" evidence="1">
    <location>
        <begin position="69"/>
        <end position="88"/>
    </location>
</feature>
<feature type="region of interest" description="Disordered" evidence="1">
    <location>
        <begin position="1"/>
        <end position="27"/>
    </location>
</feature>
<comment type="caution">
    <text evidence="3">The sequence shown here is derived from an EMBL/GenBank/DDBJ whole genome shotgun (WGS) entry which is preliminary data.</text>
</comment>
<protein>
    <submittedName>
        <fullName evidence="3">Uncharacterized protein</fullName>
    </submittedName>
</protein>
<feature type="compositionally biased region" description="Polar residues" evidence="1">
    <location>
        <begin position="170"/>
        <end position="179"/>
    </location>
</feature>
<accession>A0AAE0J4G1</accession>
<evidence type="ECO:0000313" key="4">
    <source>
        <dbReference type="Proteomes" id="UP001286456"/>
    </source>
</evidence>
<keyword evidence="2" id="KW-1133">Transmembrane helix</keyword>
<name>A0AAE0J4G1_9PEZI</name>
<feature type="compositionally biased region" description="Low complexity" evidence="1">
    <location>
        <begin position="152"/>
        <end position="169"/>
    </location>
</feature>
<evidence type="ECO:0000313" key="3">
    <source>
        <dbReference type="EMBL" id="KAK3336372.1"/>
    </source>
</evidence>
<proteinExistence type="predicted"/>
<keyword evidence="2" id="KW-0812">Transmembrane</keyword>
<dbReference type="EMBL" id="JAUEPO010000001">
    <property type="protein sequence ID" value="KAK3336372.1"/>
    <property type="molecule type" value="Genomic_DNA"/>
</dbReference>
<keyword evidence="2" id="KW-0472">Membrane</keyword>
<reference evidence="3" key="2">
    <citation type="submission" date="2023-06" db="EMBL/GenBank/DDBJ databases">
        <authorList>
            <consortium name="Lawrence Berkeley National Laboratory"/>
            <person name="Haridas S."/>
            <person name="Hensen N."/>
            <person name="Bonometti L."/>
            <person name="Westerberg I."/>
            <person name="Brannstrom I.O."/>
            <person name="Guillou S."/>
            <person name="Cros-Aarteil S."/>
            <person name="Calhoun S."/>
            <person name="Kuo A."/>
            <person name="Mondo S."/>
            <person name="Pangilinan J."/>
            <person name="Riley R."/>
            <person name="Labutti K."/>
            <person name="Andreopoulos B."/>
            <person name="Lipzen A."/>
            <person name="Chen C."/>
            <person name="Yanf M."/>
            <person name="Daum C."/>
            <person name="Ng V."/>
            <person name="Clum A."/>
            <person name="Steindorff A."/>
            <person name="Ohm R."/>
            <person name="Martin F."/>
            <person name="Silar P."/>
            <person name="Natvig D."/>
            <person name="Lalanne C."/>
            <person name="Gautier V."/>
            <person name="Ament-Velasquez S.L."/>
            <person name="Kruys A."/>
            <person name="Hutchinson M.I."/>
            <person name="Powell A.J."/>
            <person name="Barry K."/>
            <person name="Miller A.N."/>
            <person name="Grigoriev I.V."/>
            <person name="Debuchy R."/>
            <person name="Gladieux P."/>
            <person name="Thoren M.H."/>
            <person name="Johannesson H."/>
        </authorList>
    </citation>
    <scope>NUCLEOTIDE SEQUENCE</scope>
    <source>
        <strain evidence="3">SMH4131-1</strain>
    </source>
</reference>
<gene>
    <name evidence="3" type="ORF">B0T19DRAFT_37080</name>
</gene>
<organism evidence="3 4">
    <name type="scientific">Cercophora scortea</name>
    <dbReference type="NCBI Taxonomy" id="314031"/>
    <lineage>
        <taxon>Eukaryota</taxon>
        <taxon>Fungi</taxon>
        <taxon>Dikarya</taxon>
        <taxon>Ascomycota</taxon>
        <taxon>Pezizomycotina</taxon>
        <taxon>Sordariomycetes</taxon>
        <taxon>Sordariomycetidae</taxon>
        <taxon>Sordariales</taxon>
        <taxon>Lasiosphaeriaceae</taxon>
        <taxon>Cercophora</taxon>
    </lineage>
</organism>
<evidence type="ECO:0000256" key="1">
    <source>
        <dbReference type="SAM" id="MobiDB-lite"/>
    </source>
</evidence>
<dbReference type="AlphaFoldDB" id="A0AAE0J4G1"/>
<evidence type="ECO:0000256" key="2">
    <source>
        <dbReference type="SAM" id="Phobius"/>
    </source>
</evidence>
<dbReference type="Proteomes" id="UP001286456">
    <property type="component" value="Unassembled WGS sequence"/>
</dbReference>
<reference evidence="3" key="1">
    <citation type="journal article" date="2023" name="Mol. Phylogenet. Evol.">
        <title>Genome-scale phylogeny and comparative genomics of the fungal order Sordariales.</title>
        <authorList>
            <person name="Hensen N."/>
            <person name="Bonometti L."/>
            <person name="Westerberg I."/>
            <person name="Brannstrom I.O."/>
            <person name="Guillou S."/>
            <person name="Cros-Aarteil S."/>
            <person name="Calhoun S."/>
            <person name="Haridas S."/>
            <person name="Kuo A."/>
            <person name="Mondo S."/>
            <person name="Pangilinan J."/>
            <person name="Riley R."/>
            <person name="LaButti K."/>
            <person name="Andreopoulos B."/>
            <person name="Lipzen A."/>
            <person name="Chen C."/>
            <person name="Yan M."/>
            <person name="Daum C."/>
            <person name="Ng V."/>
            <person name="Clum A."/>
            <person name="Steindorff A."/>
            <person name="Ohm R.A."/>
            <person name="Martin F."/>
            <person name="Silar P."/>
            <person name="Natvig D.O."/>
            <person name="Lalanne C."/>
            <person name="Gautier V."/>
            <person name="Ament-Velasquez S.L."/>
            <person name="Kruys A."/>
            <person name="Hutchinson M.I."/>
            <person name="Powell A.J."/>
            <person name="Barry K."/>
            <person name="Miller A.N."/>
            <person name="Grigoriev I.V."/>
            <person name="Debuchy R."/>
            <person name="Gladieux P."/>
            <person name="Hiltunen Thoren M."/>
            <person name="Johannesson H."/>
        </authorList>
    </citation>
    <scope>NUCLEOTIDE SEQUENCE</scope>
    <source>
        <strain evidence="3">SMH4131-1</strain>
    </source>
</reference>
<feature type="compositionally biased region" description="Polar residues" evidence="1">
    <location>
        <begin position="17"/>
        <end position="27"/>
    </location>
</feature>